<proteinExistence type="inferred from homology"/>
<sequence length="336" mass="36475">MSDDIAAFVAALPKTELHVHLVGAASVPTVLELARRHPDGGVPTDEALLKDFYVFTDFAHFLDVILAVSALVRTGEDIVTLVTGLARDLARCTVRYAEVTVTPHLHLLAGIEPDELAEALETGRKRAFDEHGVLLAWIFDIPGEKGRAAGTTTVRWALRHRPQGTVAFGLGGPEIGVGRAQFASMFTLAREAGLHSVPHAGETTGPATIWSAVHDLGAERIGHGVSAIHDPRLVEHLAERRIALEICPTSNLRTRAVRSIGEHPLPRLVQSGVLVTLNTDDPGMFDTDLNREYLLCHKEFGFDRNDLAELARNGVRASFCGEDVRKRLLAEIDAVV</sequence>
<comment type="similarity">
    <text evidence="2">Belongs to the metallo-dependent hydrolases superfamily. Adenosine and AMP deaminases family.</text>
</comment>
<evidence type="ECO:0000256" key="4">
    <source>
        <dbReference type="ARBA" id="ARBA00022801"/>
    </source>
</evidence>
<gene>
    <name evidence="7" type="ORF">SAMN04489726_7469</name>
</gene>
<dbReference type="PANTHER" id="PTHR43114:SF6">
    <property type="entry name" value="ADENINE DEAMINASE"/>
    <property type="match status" value="1"/>
</dbReference>
<evidence type="ECO:0000313" key="8">
    <source>
        <dbReference type="Proteomes" id="UP000183376"/>
    </source>
</evidence>
<dbReference type="OrthoDB" id="105475at2"/>
<dbReference type="GO" id="GO:0016814">
    <property type="term" value="F:hydrolase activity, acting on carbon-nitrogen (but not peptide) bonds, in cyclic amidines"/>
    <property type="evidence" value="ECO:0007669"/>
    <property type="project" value="UniProtKB-ARBA"/>
</dbReference>
<keyword evidence="3" id="KW-0479">Metal-binding</keyword>
<dbReference type="Gene3D" id="3.20.20.140">
    <property type="entry name" value="Metal-dependent hydrolases"/>
    <property type="match status" value="1"/>
</dbReference>
<dbReference type="InterPro" id="IPR006330">
    <property type="entry name" value="Ado/ade_deaminase"/>
</dbReference>
<reference evidence="7 8" key="1">
    <citation type="submission" date="2016-10" db="EMBL/GenBank/DDBJ databases">
        <authorList>
            <person name="de Groot N.N."/>
        </authorList>
    </citation>
    <scope>NUCLEOTIDE SEQUENCE [LARGE SCALE GENOMIC DNA]</scope>
    <source>
        <strain evidence="7 8">DSM 44149</strain>
    </source>
</reference>
<evidence type="ECO:0000256" key="5">
    <source>
        <dbReference type="ARBA" id="ARBA00022833"/>
    </source>
</evidence>
<evidence type="ECO:0000256" key="3">
    <source>
        <dbReference type="ARBA" id="ARBA00022723"/>
    </source>
</evidence>
<organism evidence="7 8">
    <name type="scientific">Allokutzneria albata</name>
    <name type="common">Kibdelosporangium albatum</name>
    <dbReference type="NCBI Taxonomy" id="211114"/>
    <lineage>
        <taxon>Bacteria</taxon>
        <taxon>Bacillati</taxon>
        <taxon>Actinomycetota</taxon>
        <taxon>Actinomycetes</taxon>
        <taxon>Pseudonocardiales</taxon>
        <taxon>Pseudonocardiaceae</taxon>
        <taxon>Allokutzneria</taxon>
    </lineage>
</organism>
<dbReference type="GO" id="GO:0046872">
    <property type="term" value="F:metal ion binding"/>
    <property type="evidence" value="ECO:0007669"/>
    <property type="project" value="UniProtKB-KW"/>
</dbReference>
<dbReference type="STRING" id="211114.SAMN04489726_7469"/>
<evidence type="ECO:0000259" key="6">
    <source>
        <dbReference type="Pfam" id="PF00962"/>
    </source>
</evidence>
<dbReference type="PANTHER" id="PTHR43114">
    <property type="entry name" value="ADENINE DEAMINASE"/>
    <property type="match status" value="1"/>
</dbReference>
<keyword evidence="4" id="KW-0378">Hydrolase</keyword>
<keyword evidence="5" id="KW-0862">Zinc</keyword>
<evidence type="ECO:0000313" key="7">
    <source>
        <dbReference type="EMBL" id="SDN62549.1"/>
    </source>
</evidence>
<dbReference type="RefSeq" id="WP_030428575.1">
    <property type="nucleotide sequence ID" value="NZ_JOEF01000004.1"/>
</dbReference>
<feature type="domain" description="Adenosine deaminase" evidence="6">
    <location>
        <begin position="13"/>
        <end position="334"/>
    </location>
</feature>
<dbReference type="NCBIfam" id="TIGR01430">
    <property type="entry name" value="aden_deam"/>
    <property type="match status" value="1"/>
</dbReference>
<comment type="cofactor">
    <cofactor evidence="1">
        <name>Zn(2+)</name>
        <dbReference type="ChEBI" id="CHEBI:29105"/>
    </cofactor>
</comment>
<dbReference type="InterPro" id="IPR032466">
    <property type="entry name" value="Metal_Hydrolase"/>
</dbReference>
<dbReference type="Proteomes" id="UP000183376">
    <property type="component" value="Chromosome I"/>
</dbReference>
<evidence type="ECO:0000256" key="2">
    <source>
        <dbReference type="ARBA" id="ARBA00006676"/>
    </source>
</evidence>
<dbReference type="AlphaFoldDB" id="A0A1H0CXE3"/>
<evidence type="ECO:0000256" key="1">
    <source>
        <dbReference type="ARBA" id="ARBA00001947"/>
    </source>
</evidence>
<name>A0A1H0CXE3_ALLAB</name>
<dbReference type="EMBL" id="LT629701">
    <property type="protein sequence ID" value="SDN62549.1"/>
    <property type="molecule type" value="Genomic_DNA"/>
</dbReference>
<dbReference type="Pfam" id="PF00962">
    <property type="entry name" value="A_deaminase"/>
    <property type="match status" value="1"/>
</dbReference>
<dbReference type="SUPFAM" id="SSF51556">
    <property type="entry name" value="Metallo-dependent hydrolases"/>
    <property type="match status" value="1"/>
</dbReference>
<accession>A0A1H0CXE3</accession>
<keyword evidence="8" id="KW-1185">Reference proteome</keyword>
<dbReference type="InterPro" id="IPR001365">
    <property type="entry name" value="A_deaminase_dom"/>
</dbReference>
<dbReference type="GO" id="GO:0019239">
    <property type="term" value="F:deaminase activity"/>
    <property type="evidence" value="ECO:0007669"/>
    <property type="project" value="InterPro"/>
</dbReference>
<dbReference type="eggNOG" id="COG1816">
    <property type="taxonomic scope" value="Bacteria"/>
</dbReference>
<protein>
    <submittedName>
        <fullName evidence="7">Aminodeoxyfutalosine deaminase</fullName>
    </submittedName>
</protein>